<reference evidence="2" key="1">
    <citation type="submission" date="2021-08" db="EMBL/GenBank/DDBJ databases">
        <authorList>
            <person name="Stevens D.C."/>
        </authorList>
    </citation>
    <scope>NUCLEOTIDE SEQUENCE</scope>
    <source>
        <strain evidence="2">DSM 53165</strain>
    </source>
</reference>
<sequence>MLTALASRHAMKLLAPLLCCSLVACQVISDLGHERESAIVTSSLAMVSEGQELAFDSEREGWAADPTASCEVDGSDNEATGRFNRSFAFAMAANEADPVAFGVAIELDESGVWDNEIGLHARGKDGWRPAEGCRLELGEWDYEARFFEFSADCTFTLEGEADITVVGDLRAERCFDRSAVSIELAKSIVSDGVDVAVDLGRALVDDPVGFARTIALLPLYAAGGH</sequence>
<organism evidence="2 3">
    <name type="scientific">Nannocystis pusilla</name>
    <dbReference type="NCBI Taxonomy" id="889268"/>
    <lineage>
        <taxon>Bacteria</taxon>
        <taxon>Pseudomonadati</taxon>
        <taxon>Myxococcota</taxon>
        <taxon>Polyangia</taxon>
        <taxon>Nannocystales</taxon>
        <taxon>Nannocystaceae</taxon>
        <taxon>Nannocystis</taxon>
    </lineage>
</organism>
<proteinExistence type="predicted"/>
<name>A0ABS7U0B6_9BACT</name>
<comment type="caution">
    <text evidence="2">The sequence shown here is derived from an EMBL/GenBank/DDBJ whole genome shotgun (WGS) entry which is preliminary data.</text>
</comment>
<evidence type="ECO:0000313" key="3">
    <source>
        <dbReference type="Proteomes" id="UP001139031"/>
    </source>
</evidence>
<evidence type="ECO:0008006" key="4">
    <source>
        <dbReference type="Google" id="ProtNLM"/>
    </source>
</evidence>
<feature type="chain" id="PRO_5045090094" description="Lipoprotein" evidence="1">
    <location>
        <begin position="25"/>
        <end position="225"/>
    </location>
</feature>
<dbReference type="EMBL" id="JAIRAU010000044">
    <property type="protein sequence ID" value="MBZ5713913.1"/>
    <property type="molecule type" value="Genomic_DNA"/>
</dbReference>
<keyword evidence="3" id="KW-1185">Reference proteome</keyword>
<feature type="signal peptide" evidence="1">
    <location>
        <begin position="1"/>
        <end position="24"/>
    </location>
</feature>
<evidence type="ECO:0000256" key="1">
    <source>
        <dbReference type="SAM" id="SignalP"/>
    </source>
</evidence>
<dbReference type="RefSeq" id="WP_224195646.1">
    <property type="nucleotide sequence ID" value="NZ_JAIRAU010000044.1"/>
</dbReference>
<keyword evidence="1" id="KW-0732">Signal</keyword>
<protein>
    <recommendedName>
        <fullName evidence="4">Lipoprotein</fullName>
    </recommendedName>
</protein>
<evidence type="ECO:0000313" key="2">
    <source>
        <dbReference type="EMBL" id="MBZ5713913.1"/>
    </source>
</evidence>
<dbReference type="Proteomes" id="UP001139031">
    <property type="component" value="Unassembled WGS sequence"/>
</dbReference>
<gene>
    <name evidence="2" type="ORF">K7C98_32175</name>
</gene>
<accession>A0ABS7U0B6</accession>